<proteinExistence type="predicted"/>
<accession>A0ABT0JXY8</accession>
<keyword evidence="3" id="KW-1185">Reference proteome</keyword>
<gene>
    <name evidence="2" type="ORF">MXD59_11605</name>
</gene>
<protein>
    <submittedName>
        <fullName evidence="2">NAD-dependent epimerase/dehydratase family protein</fullName>
    </submittedName>
</protein>
<dbReference type="InterPro" id="IPR001509">
    <property type="entry name" value="Epimerase_deHydtase"/>
</dbReference>
<feature type="domain" description="NAD-dependent epimerase/dehydratase" evidence="1">
    <location>
        <begin position="3"/>
        <end position="189"/>
    </location>
</feature>
<reference evidence="2 3" key="1">
    <citation type="submission" date="2022-04" db="EMBL/GenBank/DDBJ databases">
        <title>Genome diversity in the genus Frankia.</title>
        <authorList>
            <person name="Carlos-Shanley C."/>
            <person name="Hahn D."/>
        </authorList>
    </citation>
    <scope>NUCLEOTIDE SEQUENCE [LARGE SCALE GENOMIC DNA]</scope>
    <source>
        <strain evidence="2 3">Ag45/Mut15</strain>
    </source>
</reference>
<name>A0ABT0JXY8_9ACTN</name>
<dbReference type="InterPro" id="IPR036291">
    <property type="entry name" value="NAD(P)-bd_dom_sf"/>
</dbReference>
<evidence type="ECO:0000313" key="3">
    <source>
        <dbReference type="Proteomes" id="UP001201873"/>
    </source>
</evidence>
<dbReference type="Proteomes" id="UP001201873">
    <property type="component" value="Unassembled WGS sequence"/>
</dbReference>
<dbReference type="PANTHER" id="PTHR48079:SF6">
    <property type="entry name" value="NAD(P)-BINDING DOMAIN-CONTAINING PROTEIN-RELATED"/>
    <property type="match status" value="1"/>
</dbReference>
<dbReference type="Pfam" id="PF01370">
    <property type="entry name" value="Epimerase"/>
    <property type="match status" value="1"/>
</dbReference>
<dbReference type="RefSeq" id="WP_248824682.1">
    <property type="nucleotide sequence ID" value="NZ_JALKFT010000009.1"/>
</dbReference>
<dbReference type="SUPFAM" id="SSF51735">
    <property type="entry name" value="NAD(P)-binding Rossmann-fold domains"/>
    <property type="match status" value="1"/>
</dbReference>
<dbReference type="InterPro" id="IPR051783">
    <property type="entry name" value="NAD(P)-dependent_oxidoreduct"/>
</dbReference>
<evidence type="ECO:0000313" key="2">
    <source>
        <dbReference type="EMBL" id="MCK9876410.1"/>
    </source>
</evidence>
<sequence>MRILVTGATGKVGGAVVRAALAAGHEVRVLVRGHPGSGALPVAGLDVVVGDVTDPATLPAAVEGVEVVFNAMGVPEQWLADPGRFDQVNVAGSARLARAAAAAGVRRLVHTSTIDVFDAPPGGRFDETSLASRPKGTPYERSKQRAEQAVFAAAGELEVVVVNPATVYGLGPYGPASMELRMFRPALRGLLPVVPPGGFGLVFTEGLGRGQLAAAGLGRPGARYILSDIHLSLRALTAAVVSVGGRGRAPAVTLPAALAELLATGGEAAARLTRRPPPLARGQLHYLRWNAVPDASRARAELGWEPTPLEDGLRHTLAALPRS</sequence>
<comment type="caution">
    <text evidence="2">The sequence shown here is derived from an EMBL/GenBank/DDBJ whole genome shotgun (WGS) entry which is preliminary data.</text>
</comment>
<dbReference type="EMBL" id="JALKFT010000009">
    <property type="protein sequence ID" value="MCK9876410.1"/>
    <property type="molecule type" value="Genomic_DNA"/>
</dbReference>
<dbReference type="PANTHER" id="PTHR48079">
    <property type="entry name" value="PROTEIN YEEZ"/>
    <property type="match status" value="1"/>
</dbReference>
<dbReference type="Gene3D" id="3.40.50.720">
    <property type="entry name" value="NAD(P)-binding Rossmann-like Domain"/>
    <property type="match status" value="1"/>
</dbReference>
<evidence type="ECO:0000259" key="1">
    <source>
        <dbReference type="Pfam" id="PF01370"/>
    </source>
</evidence>
<organism evidence="2 3">
    <name type="scientific">Frankia umida</name>
    <dbReference type="NCBI Taxonomy" id="573489"/>
    <lineage>
        <taxon>Bacteria</taxon>
        <taxon>Bacillati</taxon>
        <taxon>Actinomycetota</taxon>
        <taxon>Actinomycetes</taxon>
        <taxon>Frankiales</taxon>
        <taxon>Frankiaceae</taxon>
        <taxon>Frankia</taxon>
    </lineage>
</organism>